<evidence type="ECO:0000256" key="5">
    <source>
        <dbReference type="ARBA" id="ARBA00022530"/>
    </source>
</evidence>
<dbReference type="GO" id="GO:0005771">
    <property type="term" value="C:multivesicular body"/>
    <property type="evidence" value="ECO:0007669"/>
    <property type="project" value="TreeGrafter"/>
</dbReference>
<evidence type="ECO:0000313" key="21">
    <source>
        <dbReference type="EMBL" id="KAG8435017.1"/>
    </source>
</evidence>
<evidence type="ECO:0000256" key="3">
    <source>
        <dbReference type="ARBA" id="ARBA00022439"/>
    </source>
</evidence>
<dbReference type="InterPro" id="IPR016187">
    <property type="entry name" value="CTDL_fold"/>
</dbReference>
<comment type="subcellular location">
    <subcellularLocation>
        <location evidence="2">Secreted</location>
        <location evidence="2">Extracellular space</location>
        <location evidence="2">Extracellular matrix</location>
    </subcellularLocation>
    <subcellularLocation>
        <location evidence="1">Secreted</location>
        <location evidence="1">Extracellular space</location>
        <location evidence="1">Surface film</location>
    </subcellularLocation>
</comment>
<evidence type="ECO:0000256" key="8">
    <source>
        <dbReference type="ARBA" id="ARBA00022729"/>
    </source>
</evidence>
<dbReference type="OrthoDB" id="7357196at2759"/>
<evidence type="ECO:0000256" key="2">
    <source>
        <dbReference type="ARBA" id="ARBA00004498"/>
    </source>
</evidence>
<keyword evidence="5" id="KW-0272">Extracellular matrix</keyword>
<organism evidence="21 22">
    <name type="scientific">Hymenochirus boettgeri</name>
    <name type="common">Congo dwarf clawed frog</name>
    <dbReference type="NCBI Taxonomy" id="247094"/>
    <lineage>
        <taxon>Eukaryota</taxon>
        <taxon>Metazoa</taxon>
        <taxon>Chordata</taxon>
        <taxon>Craniata</taxon>
        <taxon>Vertebrata</taxon>
        <taxon>Euteleostomi</taxon>
        <taxon>Amphibia</taxon>
        <taxon>Batrachia</taxon>
        <taxon>Anura</taxon>
        <taxon>Pipoidea</taxon>
        <taxon>Pipidae</taxon>
        <taxon>Pipinae</taxon>
        <taxon>Hymenochirus</taxon>
    </lineage>
</organism>
<dbReference type="AlphaFoldDB" id="A0A8T2ITX7"/>
<evidence type="ECO:0000256" key="4">
    <source>
        <dbReference type="ARBA" id="ARBA00022525"/>
    </source>
</evidence>
<feature type="signal peptide" evidence="19">
    <location>
        <begin position="1"/>
        <end position="21"/>
    </location>
</feature>
<dbReference type="GO" id="GO:0046872">
    <property type="term" value="F:metal ion binding"/>
    <property type="evidence" value="ECO:0007669"/>
    <property type="project" value="UniProtKB-KW"/>
</dbReference>
<dbReference type="Proteomes" id="UP000812440">
    <property type="component" value="Chromosome 7"/>
</dbReference>
<evidence type="ECO:0000256" key="13">
    <source>
        <dbReference type="ARBA" id="ARBA00023180"/>
    </source>
</evidence>
<keyword evidence="10" id="KW-0106">Calcium</keyword>
<dbReference type="SUPFAM" id="SSF56436">
    <property type="entry name" value="C-type lectin-like"/>
    <property type="match status" value="1"/>
</dbReference>
<keyword evidence="6" id="KW-0305">Gaseous exchange</keyword>
<evidence type="ECO:0000256" key="10">
    <source>
        <dbReference type="ARBA" id="ARBA00022837"/>
    </source>
</evidence>
<evidence type="ECO:0000256" key="12">
    <source>
        <dbReference type="ARBA" id="ARBA00023157"/>
    </source>
</evidence>
<keyword evidence="7" id="KW-0479">Metal-binding</keyword>
<feature type="region of interest" description="Disordered" evidence="18">
    <location>
        <begin position="37"/>
        <end position="96"/>
    </location>
</feature>
<dbReference type="InterPro" id="IPR018378">
    <property type="entry name" value="C-type_lectin_CS"/>
</dbReference>
<keyword evidence="3" id="KW-0767">Surface film</keyword>
<dbReference type="GO" id="GO:0005581">
    <property type="term" value="C:collagen trimer"/>
    <property type="evidence" value="ECO:0007669"/>
    <property type="project" value="UniProtKB-KW"/>
</dbReference>
<sequence>MNFQIQCALVFSALCVRICLPQKPDMCAGVPGIPGTPGQMGLPGRDGQKGKPGLQGPQGLRGSQGLSGREGPAGPKGEPGKSGEKGPKGDTGPAASMDHELHIRLSELTHRVISLEGVLRLENQIQKAGQKLFAAIGNQVDFNQSLALCYDVGGRVATPKNKAENIAILNFVKKYKRYAYLGITHSETTGLFQYSDGMPANYTNWGENEPNGNGKEKCVEMHKNGFWNDKDCNQNHLTVCEF</sequence>
<evidence type="ECO:0000256" key="14">
    <source>
        <dbReference type="ARBA" id="ARBA00037480"/>
    </source>
</evidence>
<dbReference type="Gene3D" id="3.10.100.10">
    <property type="entry name" value="Mannose-Binding Protein A, subunit A"/>
    <property type="match status" value="1"/>
</dbReference>
<protein>
    <recommendedName>
        <fullName evidence="17">Pulmonary surfactant-associated protein A</fullName>
    </recommendedName>
</protein>
<dbReference type="PANTHER" id="PTHR24024:SF13">
    <property type="entry name" value="PULMONARY SURFACTANT-ASSOCIATED PROTEIN A1"/>
    <property type="match status" value="1"/>
</dbReference>
<dbReference type="InterPro" id="IPR001304">
    <property type="entry name" value="C-type_lectin-like"/>
</dbReference>
<comment type="subunit">
    <text evidence="16">Oligomeric complex of 6 set of homotrimers.</text>
</comment>
<evidence type="ECO:0000259" key="20">
    <source>
        <dbReference type="PROSITE" id="PS50041"/>
    </source>
</evidence>
<dbReference type="EMBL" id="JAACNH010000008">
    <property type="protein sequence ID" value="KAG8435017.1"/>
    <property type="molecule type" value="Genomic_DNA"/>
</dbReference>
<evidence type="ECO:0000256" key="16">
    <source>
        <dbReference type="ARBA" id="ARBA00038763"/>
    </source>
</evidence>
<dbReference type="Pfam" id="PF00059">
    <property type="entry name" value="Lectin_C"/>
    <property type="match status" value="1"/>
</dbReference>
<dbReference type="PANTHER" id="PTHR24024">
    <property type="entry name" value="PULMONARY SURFACTANT-ASSOCIATED PROTEIN A"/>
    <property type="match status" value="1"/>
</dbReference>
<dbReference type="GO" id="GO:0030246">
    <property type="term" value="F:carbohydrate binding"/>
    <property type="evidence" value="ECO:0007669"/>
    <property type="project" value="UniProtKB-KW"/>
</dbReference>
<comment type="similarity">
    <text evidence="15">Belongs to the SFTPA family.</text>
</comment>
<comment type="function">
    <text evidence="14">In presence of calcium ions, it binds to surfactant phospholipids and contributes to lower the surface tension at the air-liquid interface in the alveoli of the mammalian lung and is essential for normal respiration. Enhances the expression of MYO18A/SP-R210 on alveolar macrophages.</text>
</comment>
<feature type="compositionally biased region" description="Low complexity" evidence="18">
    <location>
        <begin position="51"/>
        <end position="76"/>
    </location>
</feature>
<keyword evidence="8 19" id="KW-0732">Signal</keyword>
<dbReference type="InterPro" id="IPR016186">
    <property type="entry name" value="C-type_lectin-like/link_sf"/>
</dbReference>
<comment type="caution">
    <text evidence="21">The sequence shown here is derived from an EMBL/GenBank/DDBJ whole genome shotgun (WGS) entry which is preliminary data.</text>
</comment>
<keyword evidence="12" id="KW-1015">Disulfide bond</keyword>
<reference evidence="21" key="1">
    <citation type="thesis" date="2020" institute="ProQuest LLC" country="789 East Eisenhower Parkway, Ann Arbor, MI, USA">
        <title>Comparative Genomics and Chromosome Evolution.</title>
        <authorList>
            <person name="Mudd A.B."/>
        </authorList>
    </citation>
    <scope>NUCLEOTIDE SEQUENCE</scope>
    <source>
        <strain evidence="21">Female2</strain>
        <tissue evidence="21">Blood</tissue>
    </source>
</reference>
<evidence type="ECO:0000256" key="17">
    <source>
        <dbReference type="ARBA" id="ARBA00041095"/>
    </source>
</evidence>
<dbReference type="PROSITE" id="PS00615">
    <property type="entry name" value="C_TYPE_LECTIN_1"/>
    <property type="match status" value="1"/>
</dbReference>
<evidence type="ECO:0000256" key="6">
    <source>
        <dbReference type="ARBA" id="ARBA00022713"/>
    </source>
</evidence>
<evidence type="ECO:0000256" key="9">
    <source>
        <dbReference type="ARBA" id="ARBA00022734"/>
    </source>
</evidence>
<evidence type="ECO:0000256" key="1">
    <source>
        <dbReference type="ARBA" id="ARBA00004364"/>
    </source>
</evidence>
<evidence type="ECO:0000256" key="18">
    <source>
        <dbReference type="SAM" id="MobiDB-lite"/>
    </source>
</evidence>
<evidence type="ECO:0000256" key="7">
    <source>
        <dbReference type="ARBA" id="ARBA00022723"/>
    </source>
</evidence>
<feature type="compositionally biased region" description="Basic and acidic residues" evidence="18">
    <location>
        <begin position="78"/>
        <end position="88"/>
    </location>
</feature>
<keyword evidence="22" id="KW-1185">Reference proteome</keyword>
<keyword evidence="11" id="KW-0176">Collagen</keyword>
<evidence type="ECO:0000256" key="15">
    <source>
        <dbReference type="ARBA" id="ARBA00038230"/>
    </source>
</evidence>
<accession>A0A8T2ITX7</accession>
<keyword evidence="9" id="KW-0430">Lectin</keyword>
<proteinExistence type="inferred from homology"/>
<dbReference type="GO" id="GO:0007585">
    <property type="term" value="P:respiratory gaseous exchange by respiratory system"/>
    <property type="evidence" value="ECO:0007669"/>
    <property type="project" value="UniProtKB-KW"/>
</dbReference>
<evidence type="ECO:0000313" key="22">
    <source>
        <dbReference type="Proteomes" id="UP000812440"/>
    </source>
</evidence>
<dbReference type="InterPro" id="IPR051077">
    <property type="entry name" value="Ca-dependent_lectin"/>
</dbReference>
<evidence type="ECO:0000256" key="19">
    <source>
        <dbReference type="SAM" id="SignalP"/>
    </source>
</evidence>
<gene>
    <name evidence="21" type="ORF">GDO86_013108</name>
</gene>
<feature type="chain" id="PRO_5035730530" description="Pulmonary surfactant-associated protein A" evidence="19">
    <location>
        <begin position="22"/>
        <end position="242"/>
    </location>
</feature>
<feature type="domain" description="C-type lectin" evidence="20">
    <location>
        <begin position="142"/>
        <end position="241"/>
    </location>
</feature>
<keyword evidence="13" id="KW-0325">Glycoprotein</keyword>
<dbReference type="Pfam" id="PF01391">
    <property type="entry name" value="Collagen"/>
    <property type="match status" value="1"/>
</dbReference>
<dbReference type="PROSITE" id="PS50041">
    <property type="entry name" value="C_TYPE_LECTIN_2"/>
    <property type="match status" value="1"/>
</dbReference>
<keyword evidence="4" id="KW-0964">Secreted</keyword>
<evidence type="ECO:0000256" key="11">
    <source>
        <dbReference type="ARBA" id="ARBA00023119"/>
    </source>
</evidence>
<dbReference type="SMART" id="SM00034">
    <property type="entry name" value="CLECT"/>
    <property type="match status" value="1"/>
</dbReference>
<name>A0A8T2ITX7_9PIPI</name>
<dbReference type="GO" id="GO:0005615">
    <property type="term" value="C:extracellular space"/>
    <property type="evidence" value="ECO:0007669"/>
    <property type="project" value="TreeGrafter"/>
</dbReference>
<dbReference type="InterPro" id="IPR008160">
    <property type="entry name" value="Collagen"/>
</dbReference>